<name>A0A2W1L3K5_9BACL</name>
<dbReference type="GO" id="GO:0008168">
    <property type="term" value="F:methyltransferase activity"/>
    <property type="evidence" value="ECO:0007669"/>
    <property type="project" value="UniProtKB-KW"/>
</dbReference>
<dbReference type="AlphaFoldDB" id="A0A2W1L3K5"/>
<evidence type="ECO:0000313" key="1">
    <source>
        <dbReference type="EMBL" id="PZD94618.1"/>
    </source>
</evidence>
<evidence type="ECO:0000313" key="2">
    <source>
        <dbReference type="Proteomes" id="UP000249522"/>
    </source>
</evidence>
<dbReference type="RefSeq" id="WP_111147840.1">
    <property type="nucleotide sequence ID" value="NZ_QKRB01000051.1"/>
</dbReference>
<dbReference type="PANTHER" id="PTHR35276:SF1">
    <property type="entry name" value="TRNA (MNM(5)S(2)U34)-METHYLTRANSFERASE, CHLOROPLASTIC"/>
    <property type="match status" value="1"/>
</dbReference>
<dbReference type="InterPro" id="IPR029063">
    <property type="entry name" value="SAM-dependent_MTases_sf"/>
</dbReference>
<organism evidence="1 2">
    <name type="scientific">Paenibacillus sambharensis</name>
    <dbReference type="NCBI Taxonomy" id="1803190"/>
    <lineage>
        <taxon>Bacteria</taxon>
        <taxon>Bacillati</taxon>
        <taxon>Bacillota</taxon>
        <taxon>Bacilli</taxon>
        <taxon>Bacillales</taxon>
        <taxon>Paenibacillaceae</taxon>
        <taxon>Paenibacillus</taxon>
    </lineage>
</organism>
<dbReference type="Proteomes" id="UP000249522">
    <property type="component" value="Unassembled WGS sequence"/>
</dbReference>
<dbReference type="GO" id="GO:0032259">
    <property type="term" value="P:methylation"/>
    <property type="evidence" value="ECO:0007669"/>
    <property type="project" value="UniProtKB-KW"/>
</dbReference>
<reference evidence="1 2" key="1">
    <citation type="submission" date="2018-06" db="EMBL/GenBank/DDBJ databases">
        <title>Paenibacillus imtechensis sp. nov.</title>
        <authorList>
            <person name="Pinnaka A.K."/>
            <person name="Singh H."/>
            <person name="Kaur M."/>
        </authorList>
    </citation>
    <scope>NUCLEOTIDE SEQUENCE [LARGE SCALE GENOMIC DNA]</scope>
    <source>
        <strain evidence="1 2">SMB1</strain>
    </source>
</reference>
<dbReference type="InterPro" id="IPR010719">
    <property type="entry name" value="MnmM_MeTrfase"/>
</dbReference>
<keyword evidence="1" id="KW-0489">Methyltransferase</keyword>
<keyword evidence="2" id="KW-1185">Reference proteome</keyword>
<dbReference type="Gene3D" id="3.40.50.150">
    <property type="entry name" value="Vaccinia Virus protein VP39"/>
    <property type="match status" value="1"/>
</dbReference>
<dbReference type="PANTHER" id="PTHR35276">
    <property type="entry name" value="S-ADENOSYL-L-METHIONINE-DEPENDENT METHYLTRANSFERASES SUPERFAMILY PROTEIN"/>
    <property type="match status" value="1"/>
</dbReference>
<proteinExistence type="predicted"/>
<keyword evidence="1" id="KW-0808">Transferase</keyword>
<protein>
    <submittedName>
        <fullName evidence="1">SAM-dependent methyltransferase</fullName>
    </submittedName>
</protein>
<dbReference type="Pfam" id="PF06962">
    <property type="entry name" value="rRNA_methylase"/>
    <property type="match status" value="1"/>
</dbReference>
<gene>
    <name evidence="1" type="ORF">DNH61_16790</name>
</gene>
<comment type="caution">
    <text evidence="1">The sequence shown here is derived from an EMBL/GenBank/DDBJ whole genome shotgun (WGS) entry which is preliminary data.</text>
</comment>
<sequence length="195" mass="20839">MGFISVLAMAHKLVQERVQPGDCAVDATVGNGNDTVVLCKLTGPKGTVFGFDIQEAALQTARQRVDRECGSAAQSMRLILDSHEHLLRHLPADCHGQTAAVMFNLGYLPNEDAGEAQRIITEPQSTIAALQASLDVLRPRGVLTIVVYPGHSGGAEEAEAVLSWAGQLPSASGQAILYRMVQKPAAPYLIAVERR</sequence>
<dbReference type="OrthoDB" id="9792989at2"/>
<accession>A0A2W1L3K5</accession>
<dbReference type="SUPFAM" id="SSF53335">
    <property type="entry name" value="S-adenosyl-L-methionine-dependent methyltransferases"/>
    <property type="match status" value="1"/>
</dbReference>
<dbReference type="EMBL" id="QKRB01000051">
    <property type="protein sequence ID" value="PZD94618.1"/>
    <property type="molecule type" value="Genomic_DNA"/>
</dbReference>